<dbReference type="EMBL" id="RHGY01000003">
    <property type="protein sequence ID" value="RRG18073.1"/>
    <property type="molecule type" value="Genomic_DNA"/>
</dbReference>
<evidence type="ECO:0000256" key="1">
    <source>
        <dbReference type="SAM" id="MobiDB-lite"/>
    </source>
</evidence>
<feature type="region of interest" description="Disordered" evidence="1">
    <location>
        <begin position="33"/>
        <end position="104"/>
    </location>
</feature>
<accession>A0A3P2RBW8</accession>
<dbReference type="RefSeq" id="WP_124943068.1">
    <property type="nucleotide sequence ID" value="NZ_RHGY01000003.1"/>
</dbReference>
<name>A0A3P2RBW8_WEIVI</name>
<sequence>MSKKVLTILAVSGLLGAGVVGATTASARFNKMSATSSSLVSHKKADKKKPTTVKATMTSDKSKTTKKAQSKTVATPKDTDTAKVANSKASVASQSVAPSSAQSTAQTQKFATPAAATNKQVSSFDQLTQKQQLAMLVDSCFAYKPTGTQFDVYMPTADQFVIYDIGEGAGGWPDHAVRFTNNHNGTYTIAEAVSTVSSNAEMTSQNSYWKTLQNVSESSMVARFNQMDPSTLNMLENSFNIQSTDFPYLPINQNSVPETNGSASDTNVSAANFDRLPQNQKYALMVQVGIGSTNPNSSYAVYAPSQNQVVIYDKGEGAGGWSDHVIRVTDNGNGTLTINRPVSDTAQATAEMNKSNSYWGQTVTVSKDKLLQAGDTMGQQAVDALANAMVMTPGDFPYLPITQDTMPK</sequence>
<dbReference type="Proteomes" id="UP000275836">
    <property type="component" value="Unassembled WGS sequence"/>
</dbReference>
<keyword evidence="2" id="KW-0732">Signal</keyword>
<reference evidence="3 4" key="1">
    <citation type="submission" date="2018-10" db="EMBL/GenBank/DDBJ databases">
        <title>Draft genome sequence of Weissella viridescens UCO-SMC3.</title>
        <authorList>
            <person name="Garcia-Cancino A."/>
            <person name="Espinoza-Monje M."/>
            <person name="Albarracin L."/>
            <person name="Garcia-Castillo V."/>
            <person name="Campos-Martin J."/>
            <person name="Nakano Y."/>
            <person name="Guitierrez-Zamorano C."/>
            <person name="Ikeda-Ohtsubo W."/>
            <person name="Morita H."/>
            <person name="Kitazawa H."/>
            <person name="Villena J."/>
        </authorList>
    </citation>
    <scope>NUCLEOTIDE SEQUENCE [LARGE SCALE GENOMIC DNA]</scope>
    <source>
        <strain evidence="3 4">UCO-SMC3</strain>
    </source>
</reference>
<feature type="compositionally biased region" description="Basic residues" evidence="1">
    <location>
        <begin position="41"/>
        <end position="51"/>
    </location>
</feature>
<protein>
    <submittedName>
        <fullName evidence="3">Uncharacterized protein</fullName>
    </submittedName>
</protein>
<feature type="compositionally biased region" description="Low complexity" evidence="1">
    <location>
        <begin position="82"/>
        <end position="104"/>
    </location>
</feature>
<evidence type="ECO:0000256" key="2">
    <source>
        <dbReference type="SAM" id="SignalP"/>
    </source>
</evidence>
<feature type="signal peptide" evidence="2">
    <location>
        <begin position="1"/>
        <end position="22"/>
    </location>
</feature>
<dbReference type="OrthoDB" id="2149853at2"/>
<proteinExistence type="predicted"/>
<feature type="chain" id="PRO_5039279022" evidence="2">
    <location>
        <begin position="23"/>
        <end position="408"/>
    </location>
</feature>
<evidence type="ECO:0000313" key="4">
    <source>
        <dbReference type="Proteomes" id="UP000275836"/>
    </source>
</evidence>
<dbReference type="AlphaFoldDB" id="A0A3P2RBW8"/>
<gene>
    <name evidence="3" type="ORF">D3P96_03870</name>
</gene>
<comment type="caution">
    <text evidence="3">The sequence shown here is derived from an EMBL/GenBank/DDBJ whole genome shotgun (WGS) entry which is preliminary data.</text>
</comment>
<evidence type="ECO:0000313" key="3">
    <source>
        <dbReference type="EMBL" id="RRG18073.1"/>
    </source>
</evidence>
<organism evidence="3 4">
    <name type="scientific">Weissella viridescens</name>
    <name type="common">Lactobacillus viridescens</name>
    <dbReference type="NCBI Taxonomy" id="1629"/>
    <lineage>
        <taxon>Bacteria</taxon>
        <taxon>Bacillati</taxon>
        <taxon>Bacillota</taxon>
        <taxon>Bacilli</taxon>
        <taxon>Lactobacillales</taxon>
        <taxon>Lactobacillaceae</taxon>
        <taxon>Weissella</taxon>
    </lineage>
</organism>